<comment type="caution">
    <text evidence="2">The sequence shown here is derived from an EMBL/GenBank/DDBJ whole genome shotgun (WGS) entry which is preliminary data.</text>
</comment>
<gene>
    <name evidence="2" type="ORF">CEXT_543421</name>
</gene>
<evidence type="ECO:0000313" key="3">
    <source>
        <dbReference type="Proteomes" id="UP001054945"/>
    </source>
</evidence>
<evidence type="ECO:0000313" key="2">
    <source>
        <dbReference type="EMBL" id="GIY71990.1"/>
    </source>
</evidence>
<keyword evidence="3" id="KW-1185">Reference proteome</keyword>
<reference evidence="2 3" key="1">
    <citation type="submission" date="2021-06" db="EMBL/GenBank/DDBJ databases">
        <title>Caerostris extrusa draft genome.</title>
        <authorList>
            <person name="Kono N."/>
            <person name="Arakawa K."/>
        </authorList>
    </citation>
    <scope>NUCLEOTIDE SEQUENCE [LARGE SCALE GENOMIC DNA]</scope>
</reference>
<keyword evidence="1" id="KW-0812">Transmembrane</keyword>
<name>A0AAV4VPZ4_CAEEX</name>
<organism evidence="2 3">
    <name type="scientific">Caerostris extrusa</name>
    <name type="common">Bark spider</name>
    <name type="synonym">Caerostris bankana</name>
    <dbReference type="NCBI Taxonomy" id="172846"/>
    <lineage>
        <taxon>Eukaryota</taxon>
        <taxon>Metazoa</taxon>
        <taxon>Ecdysozoa</taxon>
        <taxon>Arthropoda</taxon>
        <taxon>Chelicerata</taxon>
        <taxon>Arachnida</taxon>
        <taxon>Araneae</taxon>
        <taxon>Araneomorphae</taxon>
        <taxon>Entelegynae</taxon>
        <taxon>Araneoidea</taxon>
        <taxon>Araneidae</taxon>
        <taxon>Caerostris</taxon>
    </lineage>
</organism>
<dbReference type="Proteomes" id="UP001054945">
    <property type="component" value="Unassembled WGS sequence"/>
</dbReference>
<accession>A0AAV4VPZ4</accession>
<keyword evidence="1" id="KW-0472">Membrane</keyword>
<evidence type="ECO:0000256" key="1">
    <source>
        <dbReference type="SAM" id="Phobius"/>
    </source>
</evidence>
<dbReference type="EMBL" id="BPLR01014879">
    <property type="protein sequence ID" value="GIY71990.1"/>
    <property type="molecule type" value="Genomic_DNA"/>
</dbReference>
<keyword evidence="1" id="KW-1133">Transmembrane helix</keyword>
<sequence>MEQTSPDGSNEGSLFQRVLDGRIRASCSRPAGKPLKIAPPTEINLNRHSFLSLRLSSAPKNKCLTFIPFHPPSELTFLIFCLLLLLLLHYSNCVPLFDLSFKAADSQKE</sequence>
<dbReference type="AlphaFoldDB" id="A0AAV4VPZ4"/>
<feature type="transmembrane region" description="Helical" evidence="1">
    <location>
        <begin position="75"/>
        <end position="97"/>
    </location>
</feature>
<proteinExistence type="predicted"/>
<protein>
    <submittedName>
        <fullName evidence="2">Uncharacterized protein</fullName>
    </submittedName>
</protein>